<dbReference type="PANTHER" id="PTHR10584">
    <property type="entry name" value="SUGAR KINASE"/>
    <property type="match status" value="1"/>
</dbReference>
<comment type="caution">
    <text evidence="9">Lacks conserved residue(s) required for the propagation of feature annotation.</text>
</comment>
<evidence type="ECO:0000256" key="2">
    <source>
        <dbReference type="ARBA" id="ARBA00022723"/>
    </source>
</evidence>
<comment type="subunit">
    <text evidence="9">Homodimer.</text>
</comment>
<evidence type="ECO:0000259" key="10">
    <source>
        <dbReference type="Pfam" id="PF00294"/>
    </source>
</evidence>
<feature type="binding site" evidence="9">
    <location>
        <begin position="12"/>
        <end position="14"/>
    </location>
    <ligand>
        <name>substrate</name>
    </ligand>
</feature>
<dbReference type="PANTHER" id="PTHR10584:SF166">
    <property type="entry name" value="RIBOKINASE"/>
    <property type="match status" value="1"/>
</dbReference>
<comment type="caution">
    <text evidence="11">The sequence shown here is derived from an EMBL/GenBank/DDBJ whole genome shotgun (WGS) entry which is preliminary data.</text>
</comment>
<dbReference type="Gene3D" id="3.40.1190.20">
    <property type="match status" value="1"/>
</dbReference>
<proteinExistence type="inferred from homology"/>
<sequence length="307" mass="32349">MAAKILMVGSIMMDLILQMPRIPHPSESLLGTSYSNAGGGKGSNSAVAAAKAGGDVSVCGTLGQDANGEALLGMLQDVGIDVSNLKLKEGANTGMAVIMLEEDGMNRLAIYTGANNDTSPESVEAAFKDKEYDALMMQLEIPLESNVRAFELAKERGMITCLDAGPAQDYPIEKFQGITILSPNETETEALVGILPKDDETCIEACKILHERSNCKYVVLKMGDKGSFIYGEGICQMVPTFKVEAVDPTAAGDCFTGVLVKQFTETGDIVAAARYASAAAAISVQHLGAQPSLPTKDAIDAFLAERA</sequence>
<feature type="binding site" evidence="9">
    <location>
        <begin position="221"/>
        <end position="226"/>
    </location>
    <ligand>
        <name>ATP</name>
        <dbReference type="ChEBI" id="CHEBI:30616"/>
    </ligand>
</feature>
<name>A0A9D2BFJ6_9FIRM</name>
<dbReference type="GO" id="GO:0005524">
    <property type="term" value="F:ATP binding"/>
    <property type="evidence" value="ECO:0007669"/>
    <property type="project" value="UniProtKB-UniRule"/>
</dbReference>
<feature type="binding site" evidence="9">
    <location>
        <begin position="252"/>
        <end position="253"/>
    </location>
    <ligand>
        <name>ATP</name>
        <dbReference type="ChEBI" id="CHEBI:30616"/>
    </ligand>
</feature>
<feature type="binding site" evidence="9">
    <location>
        <position position="184"/>
    </location>
    <ligand>
        <name>ATP</name>
        <dbReference type="ChEBI" id="CHEBI:30616"/>
    </ligand>
</feature>
<comment type="catalytic activity">
    <reaction evidence="9">
        <text>2-deoxy-D-ribose + ATP = 2-deoxy-D-ribose 5-phosphate + ADP + H(+)</text>
        <dbReference type="Rhea" id="RHEA:30871"/>
        <dbReference type="ChEBI" id="CHEBI:15378"/>
        <dbReference type="ChEBI" id="CHEBI:30616"/>
        <dbReference type="ChEBI" id="CHEBI:62877"/>
        <dbReference type="ChEBI" id="CHEBI:90761"/>
        <dbReference type="ChEBI" id="CHEBI:456216"/>
        <dbReference type="EC" id="2.7.1.229"/>
    </reaction>
</comment>
<keyword evidence="9" id="KW-0963">Cytoplasm</keyword>
<dbReference type="Proteomes" id="UP000886805">
    <property type="component" value="Unassembled WGS sequence"/>
</dbReference>
<organism evidence="11 12">
    <name type="scientific">Candidatus Anaerobutyricum stercoripullorum</name>
    <dbReference type="NCBI Taxonomy" id="2838456"/>
    <lineage>
        <taxon>Bacteria</taxon>
        <taxon>Bacillati</taxon>
        <taxon>Bacillota</taxon>
        <taxon>Clostridia</taxon>
        <taxon>Lachnospirales</taxon>
        <taxon>Lachnospiraceae</taxon>
        <taxon>Anaerobutyricum</taxon>
    </lineage>
</organism>
<comment type="cofactor">
    <cofactor evidence="9">
        <name>Mg(2+)</name>
        <dbReference type="ChEBI" id="CHEBI:18420"/>
    </cofactor>
</comment>
<feature type="binding site" evidence="9">
    <location>
        <position position="140"/>
    </location>
    <ligand>
        <name>substrate</name>
    </ligand>
</feature>
<keyword evidence="2 9" id="KW-0479">Metal-binding</keyword>
<feature type="domain" description="Carbohydrate kinase PfkB" evidence="10">
    <location>
        <begin position="3"/>
        <end position="295"/>
    </location>
</feature>
<feature type="binding site" evidence="9">
    <location>
        <position position="292"/>
    </location>
    <ligand>
        <name>K(+)</name>
        <dbReference type="ChEBI" id="CHEBI:29103"/>
    </ligand>
</feature>
<evidence type="ECO:0000256" key="6">
    <source>
        <dbReference type="ARBA" id="ARBA00022842"/>
    </source>
</evidence>
<dbReference type="SUPFAM" id="SSF53613">
    <property type="entry name" value="Ribokinase-like"/>
    <property type="match status" value="1"/>
</dbReference>
<evidence type="ECO:0000256" key="8">
    <source>
        <dbReference type="ARBA" id="ARBA00023277"/>
    </source>
</evidence>
<keyword evidence="1 9" id="KW-0808">Transferase</keyword>
<dbReference type="EMBL" id="DXEQ01000317">
    <property type="protein sequence ID" value="HIX73409.1"/>
    <property type="molecule type" value="Genomic_DNA"/>
</dbReference>
<dbReference type="CDD" id="cd01174">
    <property type="entry name" value="ribokinase"/>
    <property type="match status" value="1"/>
</dbReference>
<dbReference type="InterPro" id="IPR011611">
    <property type="entry name" value="PfkB_dom"/>
</dbReference>
<feature type="binding site" evidence="9">
    <location>
        <position position="247"/>
    </location>
    <ligand>
        <name>K(+)</name>
        <dbReference type="ChEBI" id="CHEBI:29103"/>
    </ligand>
</feature>
<dbReference type="InterPro" id="IPR002139">
    <property type="entry name" value="Ribo/fructo_kinase"/>
</dbReference>
<dbReference type="Pfam" id="PF00294">
    <property type="entry name" value="PfkB"/>
    <property type="match status" value="1"/>
</dbReference>
<evidence type="ECO:0000313" key="12">
    <source>
        <dbReference type="Proteomes" id="UP000886805"/>
    </source>
</evidence>
<protein>
    <recommendedName>
        <fullName evidence="9">Deoxyribokinase</fullName>
        <shortName evidence="9">dRK</shortName>
        <ecNumber evidence="9">2.7.1.229</ecNumber>
    </recommendedName>
    <alternativeName>
        <fullName evidence="9">ATP:2-deoxy-D-ribose 5-phosphotransferase</fullName>
    </alternativeName>
</protein>
<dbReference type="GO" id="GO:0046872">
    <property type="term" value="F:metal ion binding"/>
    <property type="evidence" value="ECO:0007669"/>
    <property type="project" value="UniProtKB-KW"/>
</dbReference>
<evidence type="ECO:0000313" key="11">
    <source>
        <dbReference type="EMBL" id="HIX73409.1"/>
    </source>
</evidence>
<dbReference type="AlphaFoldDB" id="A0A9D2BFJ6"/>
<feature type="binding site" evidence="9">
    <location>
        <position position="249"/>
    </location>
    <ligand>
        <name>K(+)</name>
        <dbReference type="ChEBI" id="CHEBI:29103"/>
    </ligand>
</feature>
<feature type="binding site" evidence="9">
    <location>
        <position position="288"/>
    </location>
    <ligand>
        <name>K(+)</name>
        <dbReference type="ChEBI" id="CHEBI:29103"/>
    </ligand>
</feature>
<keyword evidence="7 9" id="KW-0630">Potassium</keyword>
<feature type="active site" description="Proton acceptor" evidence="9">
    <location>
        <position position="253"/>
    </location>
</feature>
<keyword evidence="3 9" id="KW-0547">Nucleotide-binding</keyword>
<evidence type="ECO:0000256" key="3">
    <source>
        <dbReference type="ARBA" id="ARBA00022741"/>
    </source>
</evidence>
<dbReference type="EC" id="2.7.1.229" evidence="9"/>
<feature type="binding site" evidence="9">
    <location>
        <position position="253"/>
    </location>
    <ligand>
        <name>substrate</name>
    </ligand>
</feature>
<keyword evidence="5 9" id="KW-0067">ATP-binding</keyword>
<comment type="function">
    <text evidence="9">Catalyzes the ATP-dependent phosphorylation of 2-deoxy-D-ribose to 2-deoxy-D-ribose 5-phosphate (dRib-5P), allowing the use of deoxyribose as the sole carbon source.</text>
</comment>
<reference evidence="11" key="2">
    <citation type="submission" date="2021-04" db="EMBL/GenBank/DDBJ databases">
        <authorList>
            <person name="Gilroy R."/>
        </authorList>
    </citation>
    <scope>NUCLEOTIDE SEQUENCE</scope>
    <source>
        <strain evidence="11">ChiSxjej3B15-1167</strain>
    </source>
</reference>
<feature type="site" description="Important for substrate specificity" evidence="9">
    <location>
        <position position="12"/>
    </location>
</feature>
<evidence type="ECO:0000256" key="4">
    <source>
        <dbReference type="ARBA" id="ARBA00022777"/>
    </source>
</evidence>
<dbReference type="HAMAP" id="MF_01987">
    <property type="entry name" value="Ribokinase"/>
    <property type="match status" value="1"/>
</dbReference>
<comment type="subcellular location">
    <subcellularLocation>
        <location evidence="9">Cytoplasm</location>
    </subcellularLocation>
</comment>
<keyword evidence="8 9" id="KW-0119">Carbohydrate metabolism</keyword>
<evidence type="ECO:0000256" key="5">
    <source>
        <dbReference type="ARBA" id="ARBA00022840"/>
    </source>
</evidence>
<dbReference type="GO" id="GO:0004747">
    <property type="term" value="F:ribokinase activity"/>
    <property type="evidence" value="ECO:0007669"/>
    <property type="project" value="InterPro"/>
</dbReference>
<gene>
    <name evidence="9" type="primary">deoK</name>
    <name evidence="11" type="ORF">H9849_10360</name>
</gene>
<feature type="binding site" evidence="9">
    <location>
        <begin position="40"/>
        <end position="44"/>
    </location>
    <ligand>
        <name>substrate</name>
    </ligand>
</feature>
<keyword evidence="4 9" id="KW-0418">Kinase</keyword>
<accession>A0A9D2BFJ6</accession>
<evidence type="ECO:0000256" key="7">
    <source>
        <dbReference type="ARBA" id="ARBA00022958"/>
    </source>
</evidence>
<evidence type="ECO:0000256" key="1">
    <source>
        <dbReference type="ARBA" id="ARBA00022679"/>
    </source>
</evidence>
<reference evidence="11" key="1">
    <citation type="journal article" date="2021" name="PeerJ">
        <title>Extensive microbial diversity within the chicken gut microbiome revealed by metagenomics and culture.</title>
        <authorList>
            <person name="Gilroy R."/>
            <person name="Ravi A."/>
            <person name="Getino M."/>
            <person name="Pursley I."/>
            <person name="Horton D.L."/>
            <person name="Alikhan N.F."/>
            <person name="Baker D."/>
            <person name="Gharbi K."/>
            <person name="Hall N."/>
            <person name="Watson M."/>
            <person name="Adriaenssens E.M."/>
            <person name="Foster-Nyarko E."/>
            <person name="Jarju S."/>
            <person name="Secka A."/>
            <person name="Antonio M."/>
            <person name="Oren A."/>
            <person name="Chaudhuri R.R."/>
            <person name="La Ragione R."/>
            <person name="Hildebrand F."/>
            <person name="Pallen M.J."/>
        </authorList>
    </citation>
    <scope>NUCLEOTIDE SEQUENCE</scope>
    <source>
        <strain evidence="11">ChiSxjej3B15-1167</strain>
    </source>
</reference>
<dbReference type="InterPro" id="IPR029056">
    <property type="entry name" value="Ribokinase-like"/>
</dbReference>
<comment type="similarity">
    <text evidence="9">Belongs to the carbohydrate kinase PfkB family. Deoxyribokinase subfamily.</text>
</comment>
<evidence type="ECO:0000256" key="9">
    <source>
        <dbReference type="HAMAP-Rule" id="MF_01987"/>
    </source>
</evidence>
<feature type="binding site" evidence="9">
    <location>
        <position position="283"/>
    </location>
    <ligand>
        <name>K(+)</name>
        <dbReference type="ChEBI" id="CHEBI:29103"/>
    </ligand>
</feature>
<dbReference type="GO" id="GO:0006014">
    <property type="term" value="P:D-ribose metabolic process"/>
    <property type="evidence" value="ECO:0007669"/>
    <property type="project" value="InterPro"/>
</dbReference>
<dbReference type="GO" id="GO:0005829">
    <property type="term" value="C:cytosol"/>
    <property type="evidence" value="ECO:0007669"/>
    <property type="project" value="TreeGrafter"/>
</dbReference>
<feature type="binding site" evidence="9">
    <location>
        <position position="286"/>
    </location>
    <ligand>
        <name>K(+)</name>
        <dbReference type="ChEBI" id="CHEBI:29103"/>
    </ligand>
</feature>
<dbReference type="InterPro" id="IPR011877">
    <property type="entry name" value="Ribokinase"/>
</dbReference>
<dbReference type="PRINTS" id="PR00990">
    <property type="entry name" value="RIBOKINASE"/>
</dbReference>
<keyword evidence="6 9" id="KW-0460">Magnesium</keyword>